<sequence length="323" mass="37347">MKTGTNLRRIITIILQFFFAIILIIYLIINTKIDIFRSQLVYATVSFDNLDSLPPPAFTLCSDNISYNFNCTLYGNTSKSCPELIKFVNVSNDDTYNGWFTGCYVFHTSSSLLLAKPEISTKEWTAFQSALFIRYSFFNASTISKMQLMIWNSFDLSDNELSSKTILNPYRLNQYEPCKERVFTFRYKRHIFLNGTEKWDMNYRSELGIGSNAFGTNKSATGVIHFKPESFQVQTTREHQLFPIMSVITMFIILLAVLYTTYYSWLGGPSKYKITGLAHMITRYYPQQHIKLPSHNSRALKPSAEDILKVYLVDVDKANFENK</sequence>
<keyword evidence="1" id="KW-0472">Membrane</keyword>
<evidence type="ECO:0000313" key="3">
    <source>
        <dbReference type="Proteomes" id="UP000266861"/>
    </source>
</evidence>
<organism evidence="2 3">
    <name type="scientific">Diversispora epigaea</name>
    <dbReference type="NCBI Taxonomy" id="1348612"/>
    <lineage>
        <taxon>Eukaryota</taxon>
        <taxon>Fungi</taxon>
        <taxon>Fungi incertae sedis</taxon>
        <taxon>Mucoromycota</taxon>
        <taxon>Glomeromycotina</taxon>
        <taxon>Glomeromycetes</taxon>
        <taxon>Diversisporales</taxon>
        <taxon>Diversisporaceae</taxon>
        <taxon>Diversispora</taxon>
    </lineage>
</organism>
<gene>
    <name evidence="2" type="ORF">Glove_360g81</name>
</gene>
<keyword evidence="1" id="KW-1133">Transmembrane helix</keyword>
<reference evidence="2 3" key="1">
    <citation type="submission" date="2018-08" db="EMBL/GenBank/DDBJ databases">
        <title>Genome and evolution of the arbuscular mycorrhizal fungus Diversispora epigaea (formerly Glomus versiforme) and its bacterial endosymbionts.</title>
        <authorList>
            <person name="Sun X."/>
            <person name="Fei Z."/>
            <person name="Harrison M."/>
        </authorList>
    </citation>
    <scope>NUCLEOTIDE SEQUENCE [LARGE SCALE GENOMIC DNA]</scope>
    <source>
        <strain evidence="2 3">IT104</strain>
    </source>
</reference>
<evidence type="ECO:0000256" key="1">
    <source>
        <dbReference type="SAM" id="Phobius"/>
    </source>
</evidence>
<dbReference type="EMBL" id="PQFF01000327">
    <property type="protein sequence ID" value="RHZ59899.1"/>
    <property type="molecule type" value="Genomic_DNA"/>
</dbReference>
<dbReference type="OrthoDB" id="2311001at2759"/>
<name>A0A397HAX5_9GLOM</name>
<dbReference type="Proteomes" id="UP000266861">
    <property type="component" value="Unassembled WGS sequence"/>
</dbReference>
<protein>
    <submittedName>
        <fullName evidence="2">Uncharacterized protein</fullName>
    </submittedName>
</protein>
<feature type="transmembrane region" description="Helical" evidence="1">
    <location>
        <begin position="7"/>
        <end position="29"/>
    </location>
</feature>
<feature type="transmembrane region" description="Helical" evidence="1">
    <location>
        <begin position="241"/>
        <end position="265"/>
    </location>
</feature>
<dbReference type="AlphaFoldDB" id="A0A397HAX5"/>
<keyword evidence="3" id="KW-1185">Reference proteome</keyword>
<keyword evidence="1" id="KW-0812">Transmembrane</keyword>
<evidence type="ECO:0000313" key="2">
    <source>
        <dbReference type="EMBL" id="RHZ59899.1"/>
    </source>
</evidence>
<proteinExistence type="predicted"/>
<accession>A0A397HAX5</accession>
<comment type="caution">
    <text evidence="2">The sequence shown here is derived from an EMBL/GenBank/DDBJ whole genome shotgun (WGS) entry which is preliminary data.</text>
</comment>